<evidence type="ECO:0000256" key="1">
    <source>
        <dbReference type="ARBA" id="ARBA00001964"/>
    </source>
</evidence>
<dbReference type="PANTHER" id="PTHR47514:SF1">
    <property type="entry name" value="TRANSKETOLASE N-TERMINAL SECTION-RELATED"/>
    <property type="match status" value="1"/>
</dbReference>
<dbReference type="Gene3D" id="3.40.50.970">
    <property type="match status" value="1"/>
</dbReference>
<reference evidence="5" key="1">
    <citation type="journal article" date="2015" name="Nature">
        <title>Complex archaea that bridge the gap between prokaryotes and eukaryotes.</title>
        <authorList>
            <person name="Spang A."/>
            <person name="Saw J.H."/>
            <person name="Jorgensen S.L."/>
            <person name="Zaremba-Niedzwiedzka K."/>
            <person name="Martijn J."/>
            <person name="Lind A.E."/>
            <person name="van Eijk R."/>
            <person name="Schleper C."/>
            <person name="Guy L."/>
            <person name="Ettema T.J."/>
        </authorList>
    </citation>
    <scope>NUCLEOTIDE SEQUENCE</scope>
</reference>
<comment type="similarity">
    <text evidence="2">Belongs to the transketolase family.</text>
</comment>
<comment type="caution">
    <text evidence="5">The sequence shown here is derived from an EMBL/GenBank/DDBJ whole genome shotgun (WGS) entry which is preliminary data.</text>
</comment>
<proteinExistence type="inferred from homology"/>
<name>A0A0F9PEL7_9ZZZZ</name>
<accession>A0A0F9PEL7</accession>
<dbReference type="CDD" id="cd02012">
    <property type="entry name" value="TPP_TK"/>
    <property type="match status" value="1"/>
</dbReference>
<dbReference type="SUPFAM" id="SSF52518">
    <property type="entry name" value="Thiamin diphosphate-binding fold (THDP-binding)"/>
    <property type="match status" value="1"/>
</dbReference>
<evidence type="ECO:0000313" key="5">
    <source>
        <dbReference type="EMBL" id="KKM99485.1"/>
    </source>
</evidence>
<gene>
    <name evidence="5" type="ORF">LCGC14_1147400</name>
</gene>
<dbReference type="InterPro" id="IPR029061">
    <property type="entry name" value="THDP-binding"/>
</dbReference>
<dbReference type="PANTHER" id="PTHR47514">
    <property type="entry name" value="TRANSKETOLASE N-TERMINAL SECTION-RELATED"/>
    <property type="match status" value="1"/>
</dbReference>
<comment type="cofactor">
    <cofactor evidence="1">
        <name>thiamine diphosphate</name>
        <dbReference type="ChEBI" id="CHEBI:58937"/>
    </cofactor>
</comment>
<dbReference type="Pfam" id="PF00456">
    <property type="entry name" value="Transketolase_N"/>
    <property type="match status" value="1"/>
</dbReference>
<protein>
    <recommendedName>
        <fullName evidence="4">Transketolase N-terminal domain-containing protein</fullName>
    </recommendedName>
</protein>
<keyword evidence="3" id="KW-0786">Thiamine pyrophosphate</keyword>
<evidence type="ECO:0000256" key="3">
    <source>
        <dbReference type="ARBA" id="ARBA00023052"/>
    </source>
</evidence>
<dbReference type="EMBL" id="LAZR01005493">
    <property type="protein sequence ID" value="KKM99485.1"/>
    <property type="molecule type" value="Genomic_DNA"/>
</dbReference>
<sequence>MELSEQNKLKISIDILEIKKDILKMIYMAQSGHPGGSLSCANIIYILYNTIMRIDPKDPEWEKRDIFILSKGHAAPALYAVLSKIGFIKREDLFTLRQLGSHLQGHPVKNSHLAIEISTGSLGMGLSIGVGCALAAKLDNNGRKIYVLLGDGELNEGVIWEAAMAANHYKLDNLIAIVDRNGFQSDGSTEEIMALEPLAEKWRAFGWEVIEIDGSNLDEVLNGFNMSKVKLGKPIVLISYLIKGSDVSFMQHTRKYHGRAPNKEEYKMAIKELDNIKHNLGKRE</sequence>
<dbReference type="InterPro" id="IPR005474">
    <property type="entry name" value="Transketolase_N"/>
</dbReference>
<organism evidence="5">
    <name type="scientific">marine sediment metagenome</name>
    <dbReference type="NCBI Taxonomy" id="412755"/>
    <lineage>
        <taxon>unclassified sequences</taxon>
        <taxon>metagenomes</taxon>
        <taxon>ecological metagenomes</taxon>
    </lineage>
</organism>
<feature type="domain" description="Transketolase N-terminal" evidence="4">
    <location>
        <begin position="25"/>
        <end position="269"/>
    </location>
</feature>
<evidence type="ECO:0000256" key="2">
    <source>
        <dbReference type="ARBA" id="ARBA00007131"/>
    </source>
</evidence>
<evidence type="ECO:0000259" key="4">
    <source>
        <dbReference type="Pfam" id="PF00456"/>
    </source>
</evidence>
<dbReference type="AlphaFoldDB" id="A0A0F9PEL7"/>